<dbReference type="EMBL" id="CAJVQC010001867">
    <property type="protein sequence ID" value="CAG8501987.1"/>
    <property type="molecule type" value="Genomic_DNA"/>
</dbReference>
<sequence>MQGMMQKMMQGISETYKDYMNHKISYYSEDYIDFALSSNMWIINNFPVTRCSMFESNDFEKESNFLPAIENIKDNIYEDSDLENELEEYECDNLDDELENSSLKEINTEQTFMSFEMLEQYLKRYST</sequence>
<accession>A0ACA9L2J5</accession>
<organism evidence="1 2">
    <name type="scientific">Racocetra persica</name>
    <dbReference type="NCBI Taxonomy" id="160502"/>
    <lineage>
        <taxon>Eukaryota</taxon>
        <taxon>Fungi</taxon>
        <taxon>Fungi incertae sedis</taxon>
        <taxon>Mucoromycota</taxon>
        <taxon>Glomeromycotina</taxon>
        <taxon>Glomeromycetes</taxon>
        <taxon>Diversisporales</taxon>
        <taxon>Gigasporaceae</taxon>
        <taxon>Racocetra</taxon>
    </lineage>
</organism>
<evidence type="ECO:0000313" key="2">
    <source>
        <dbReference type="Proteomes" id="UP000789920"/>
    </source>
</evidence>
<gene>
    <name evidence="1" type="ORF">RPERSI_LOCUS1866</name>
</gene>
<proteinExistence type="predicted"/>
<protein>
    <submittedName>
        <fullName evidence="1">28894_t:CDS:1</fullName>
    </submittedName>
</protein>
<comment type="caution">
    <text evidence="1">The sequence shown here is derived from an EMBL/GenBank/DDBJ whole genome shotgun (WGS) entry which is preliminary data.</text>
</comment>
<dbReference type="Proteomes" id="UP000789920">
    <property type="component" value="Unassembled WGS sequence"/>
</dbReference>
<evidence type="ECO:0000313" key="1">
    <source>
        <dbReference type="EMBL" id="CAG8501987.1"/>
    </source>
</evidence>
<name>A0ACA9L2J5_9GLOM</name>
<reference evidence="1" key="1">
    <citation type="submission" date="2021-06" db="EMBL/GenBank/DDBJ databases">
        <authorList>
            <person name="Kallberg Y."/>
            <person name="Tangrot J."/>
            <person name="Rosling A."/>
        </authorList>
    </citation>
    <scope>NUCLEOTIDE SEQUENCE</scope>
    <source>
        <strain evidence="1">MA461A</strain>
    </source>
</reference>
<keyword evidence="2" id="KW-1185">Reference proteome</keyword>